<dbReference type="OrthoDB" id="4206278at2759"/>
<sequence>MKKGFLKPLRYISHMFDGGEHEMQIGFPTDVKHVAHIGWDGPNMNAPGWVIT</sequence>
<gene>
    <name evidence="2" type="ORF">COCNU_07G000640</name>
</gene>
<organism evidence="2 3">
    <name type="scientific">Cocos nucifera</name>
    <name type="common">Coconut palm</name>
    <dbReference type="NCBI Taxonomy" id="13894"/>
    <lineage>
        <taxon>Eukaryota</taxon>
        <taxon>Viridiplantae</taxon>
        <taxon>Streptophyta</taxon>
        <taxon>Embryophyta</taxon>
        <taxon>Tracheophyta</taxon>
        <taxon>Spermatophyta</taxon>
        <taxon>Magnoliopsida</taxon>
        <taxon>Liliopsida</taxon>
        <taxon>Arecaceae</taxon>
        <taxon>Arecoideae</taxon>
        <taxon>Cocoseae</taxon>
        <taxon>Attaleinae</taxon>
        <taxon>Cocos</taxon>
    </lineage>
</organism>
<dbReference type="EMBL" id="CM017878">
    <property type="protein sequence ID" value="KAG1353952.1"/>
    <property type="molecule type" value="Genomic_DNA"/>
</dbReference>
<dbReference type="PANTHER" id="PTHR46325:SF20">
    <property type="entry name" value="CRIB DOMAIN-CONTAINING PROTEIN RIC10"/>
    <property type="match status" value="1"/>
</dbReference>
<evidence type="ECO:0000313" key="2">
    <source>
        <dbReference type="EMBL" id="KAG1353952.1"/>
    </source>
</evidence>
<dbReference type="Gene3D" id="3.90.810.10">
    <property type="entry name" value="CRIB domain"/>
    <property type="match status" value="1"/>
</dbReference>
<evidence type="ECO:0000259" key="1">
    <source>
        <dbReference type="PROSITE" id="PS50108"/>
    </source>
</evidence>
<reference evidence="2" key="2">
    <citation type="submission" date="2019-07" db="EMBL/GenBank/DDBJ databases">
        <authorList>
            <person name="Yang Y."/>
            <person name="Bocs S."/>
            <person name="Baudouin L."/>
        </authorList>
    </citation>
    <scope>NUCLEOTIDE SEQUENCE</scope>
    <source>
        <tissue evidence="2">Spear leaf of Hainan Tall coconut</tissue>
    </source>
</reference>
<evidence type="ECO:0000313" key="3">
    <source>
        <dbReference type="Proteomes" id="UP000797356"/>
    </source>
</evidence>
<dbReference type="InterPro" id="IPR000095">
    <property type="entry name" value="CRIB_dom"/>
</dbReference>
<dbReference type="Proteomes" id="UP000797356">
    <property type="component" value="Chromosome 7"/>
</dbReference>
<dbReference type="PANTHER" id="PTHR46325">
    <property type="entry name" value="CRIB DOMAIN-CONTAINING PROTEIN RIC8"/>
    <property type="match status" value="1"/>
</dbReference>
<dbReference type="CDD" id="cd00132">
    <property type="entry name" value="CRIB"/>
    <property type="match status" value="1"/>
</dbReference>
<protein>
    <submittedName>
        <fullName evidence="2">Putative CRIB domain-containing protein RIC5</fullName>
    </submittedName>
</protein>
<reference evidence="2" key="1">
    <citation type="journal article" date="2017" name="Gigascience">
        <title>The genome draft of coconut (Cocos nucifera).</title>
        <authorList>
            <person name="Xiao Y."/>
            <person name="Xu P."/>
            <person name="Fan H."/>
            <person name="Baudouin L."/>
            <person name="Xia W."/>
            <person name="Bocs S."/>
            <person name="Xu J."/>
            <person name="Li Q."/>
            <person name="Guo A."/>
            <person name="Zhou L."/>
            <person name="Li J."/>
            <person name="Wu Y."/>
            <person name="Ma Z."/>
            <person name="Armero A."/>
            <person name="Issali A.E."/>
            <person name="Liu N."/>
            <person name="Peng M."/>
            <person name="Yang Y."/>
        </authorList>
    </citation>
    <scope>NUCLEOTIDE SEQUENCE</scope>
    <source>
        <tissue evidence="2">Spear leaf of Hainan Tall coconut</tissue>
    </source>
</reference>
<name>A0A8K0IE33_COCNU</name>
<comment type="caution">
    <text evidence="2">The sequence shown here is derived from an EMBL/GenBank/DDBJ whole genome shotgun (WGS) entry which is preliminary data.</text>
</comment>
<keyword evidence="3" id="KW-1185">Reference proteome</keyword>
<accession>A0A8K0IE33</accession>
<proteinExistence type="predicted"/>
<feature type="domain" description="CRIB" evidence="1">
    <location>
        <begin position="25"/>
        <end position="38"/>
    </location>
</feature>
<dbReference type="AlphaFoldDB" id="A0A8K0IE33"/>
<dbReference type="Pfam" id="PF00786">
    <property type="entry name" value="PBD"/>
    <property type="match status" value="1"/>
</dbReference>
<dbReference type="InterPro" id="IPR036936">
    <property type="entry name" value="CRIB_dom_sf"/>
</dbReference>
<dbReference type="PROSITE" id="PS50108">
    <property type="entry name" value="CRIB"/>
    <property type="match status" value="1"/>
</dbReference>